<dbReference type="HOGENOM" id="CLU_3369329_0_0_1"/>
<feature type="region of interest" description="Disordered" evidence="1">
    <location>
        <begin position="16"/>
        <end position="35"/>
    </location>
</feature>
<name>K4A4D9_SETIT</name>
<dbReference type="EnsemblPlants" id="KQL25319">
    <property type="protein sequence ID" value="KQL25319"/>
    <property type="gene ID" value="SETIT_033743mg"/>
</dbReference>
<evidence type="ECO:0000313" key="3">
    <source>
        <dbReference type="Proteomes" id="UP000004995"/>
    </source>
</evidence>
<dbReference type="InParanoid" id="K4A4D9"/>
<keyword evidence="3" id="KW-1185">Reference proteome</keyword>
<proteinExistence type="predicted"/>
<dbReference type="EMBL" id="AGNK02001193">
    <property type="status" value="NOT_ANNOTATED_CDS"/>
    <property type="molecule type" value="Genomic_DNA"/>
</dbReference>
<sequence>MCYHKDTAYVHHASARSYRSPLNGPSRCLTSRGMA</sequence>
<organism evidence="2 3">
    <name type="scientific">Setaria italica</name>
    <name type="common">Foxtail millet</name>
    <name type="synonym">Panicum italicum</name>
    <dbReference type="NCBI Taxonomy" id="4555"/>
    <lineage>
        <taxon>Eukaryota</taxon>
        <taxon>Viridiplantae</taxon>
        <taxon>Streptophyta</taxon>
        <taxon>Embryophyta</taxon>
        <taxon>Tracheophyta</taxon>
        <taxon>Spermatophyta</taxon>
        <taxon>Magnoliopsida</taxon>
        <taxon>Liliopsida</taxon>
        <taxon>Poales</taxon>
        <taxon>Poaceae</taxon>
        <taxon>PACMAD clade</taxon>
        <taxon>Panicoideae</taxon>
        <taxon>Panicodae</taxon>
        <taxon>Paniceae</taxon>
        <taxon>Cenchrinae</taxon>
        <taxon>Setaria</taxon>
    </lineage>
</organism>
<dbReference type="Gramene" id="KQL25319">
    <property type="protein sequence ID" value="KQL25319"/>
    <property type="gene ID" value="SETIT_033743mg"/>
</dbReference>
<dbReference type="Proteomes" id="UP000004995">
    <property type="component" value="Unassembled WGS sequence"/>
</dbReference>
<evidence type="ECO:0000256" key="1">
    <source>
        <dbReference type="SAM" id="MobiDB-lite"/>
    </source>
</evidence>
<protein>
    <submittedName>
        <fullName evidence="2">Uncharacterized protein</fullName>
    </submittedName>
</protein>
<reference evidence="2" key="2">
    <citation type="submission" date="2018-08" db="UniProtKB">
        <authorList>
            <consortium name="EnsemblPlants"/>
        </authorList>
    </citation>
    <scope>IDENTIFICATION</scope>
    <source>
        <strain evidence="2">Yugu1</strain>
    </source>
</reference>
<dbReference type="AlphaFoldDB" id="K4A4D9"/>
<reference evidence="3" key="1">
    <citation type="journal article" date="2012" name="Nat. Biotechnol.">
        <title>Reference genome sequence of the model plant Setaria.</title>
        <authorList>
            <person name="Bennetzen J.L."/>
            <person name="Schmutz J."/>
            <person name="Wang H."/>
            <person name="Percifield R."/>
            <person name="Hawkins J."/>
            <person name="Pontaroli A.C."/>
            <person name="Estep M."/>
            <person name="Feng L."/>
            <person name="Vaughn J.N."/>
            <person name="Grimwood J."/>
            <person name="Jenkins J."/>
            <person name="Barry K."/>
            <person name="Lindquist E."/>
            <person name="Hellsten U."/>
            <person name="Deshpande S."/>
            <person name="Wang X."/>
            <person name="Wu X."/>
            <person name="Mitros T."/>
            <person name="Triplett J."/>
            <person name="Yang X."/>
            <person name="Ye C.Y."/>
            <person name="Mauro-Herrera M."/>
            <person name="Wang L."/>
            <person name="Li P."/>
            <person name="Sharma M."/>
            <person name="Sharma R."/>
            <person name="Ronald P.C."/>
            <person name="Panaud O."/>
            <person name="Kellogg E.A."/>
            <person name="Brutnell T.P."/>
            <person name="Doust A.N."/>
            <person name="Tuskan G.A."/>
            <person name="Rokhsar D."/>
            <person name="Devos K.M."/>
        </authorList>
    </citation>
    <scope>NUCLEOTIDE SEQUENCE [LARGE SCALE GENOMIC DNA]</scope>
    <source>
        <strain evidence="3">cv. Yugu1</strain>
    </source>
</reference>
<evidence type="ECO:0000313" key="2">
    <source>
        <dbReference type="EnsemblPlants" id="KQL25319"/>
    </source>
</evidence>
<accession>K4A4D9</accession>